<protein>
    <submittedName>
        <fullName evidence="4">Unannotated protein</fullName>
    </submittedName>
</protein>
<dbReference type="SUPFAM" id="SSF51556">
    <property type="entry name" value="Metallo-dependent hydrolases"/>
    <property type="match status" value="1"/>
</dbReference>
<accession>A0A6J6EEG4</accession>
<dbReference type="InterPro" id="IPR032466">
    <property type="entry name" value="Metal_Hydrolase"/>
</dbReference>
<sequence>MAHTARHMFINGVASTGAEDSDFDFIVPGFIDIHCHGGGGKYFSESADIAAQVHRLNGTVVQLASLVSESIPTLIAQIKTLKDSDQIFGIHLEGPYLSQKFCGAHDPSLLKAPALSEVKELVSIGEGNIKMVTMAPELDGAIEAIEYLVSQKVVVSIGHSNANAQQTRDAISAGATAVTHINNGMSKLGALDSLSEVALESELFLELIQDGHHVSKQDSLSIIQKAPDRIIAVTDAMSAAGCHDGGYLIGSLPVEVKAGVARLKGSQTLAGSTLTMVDSFINYVNLVGFESAVEFTSLNPAKLLGIDTPNSYIGIKDGLVTHLVNL</sequence>
<dbReference type="InterPro" id="IPR006680">
    <property type="entry name" value="Amidohydro-rel"/>
</dbReference>
<feature type="domain" description="Amidohydrolase-related" evidence="3">
    <location>
        <begin position="25"/>
        <end position="307"/>
    </location>
</feature>
<dbReference type="GO" id="GO:0006046">
    <property type="term" value="P:N-acetylglucosamine catabolic process"/>
    <property type="evidence" value="ECO:0007669"/>
    <property type="project" value="TreeGrafter"/>
</dbReference>
<keyword evidence="1" id="KW-0479">Metal-binding</keyword>
<dbReference type="Gene3D" id="3.20.20.140">
    <property type="entry name" value="Metal-dependent hydrolases"/>
    <property type="match status" value="1"/>
</dbReference>
<organism evidence="4">
    <name type="scientific">freshwater metagenome</name>
    <dbReference type="NCBI Taxonomy" id="449393"/>
    <lineage>
        <taxon>unclassified sequences</taxon>
        <taxon>metagenomes</taxon>
        <taxon>ecological metagenomes</taxon>
    </lineage>
</organism>
<evidence type="ECO:0000259" key="3">
    <source>
        <dbReference type="Pfam" id="PF01979"/>
    </source>
</evidence>
<keyword evidence="2" id="KW-0378">Hydrolase</keyword>
<gene>
    <name evidence="4" type="ORF">UFOPK1689_00698</name>
</gene>
<dbReference type="PANTHER" id="PTHR11113:SF14">
    <property type="entry name" value="N-ACETYLGLUCOSAMINE-6-PHOSPHATE DEACETYLASE"/>
    <property type="match status" value="1"/>
</dbReference>
<dbReference type="AlphaFoldDB" id="A0A6J6EEG4"/>
<dbReference type="PANTHER" id="PTHR11113">
    <property type="entry name" value="N-ACETYLGLUCOSAMINE-6-PHOSPHATE DEACETYLASE"/>
    <property type="match status" value="1"/>
</dbReference>
<name>A0A6J6EEG4_9ZZZZ</name>
<dbReference type="PIRSF" id="PIRSF038994">
    <property type="entry name" value="NagA"/>
    <property type="match status" value="1"/>
</dbReference>
<dbReference type="Pfam" id="PF01979">
    <property type="entry name" value="Amidohydro_1"/>
    <property type="match status" value="1"/>
</dbReference>
<evidence type="ECO:0000256" key="1">
    <source>
        <dbReference type="ARBA" id="ARBA00022723"/>
    </source>
</evidence>
<dbReference type="GO" id="GO:0046872">
    <property type="term" value="F:metal ion binding"/>
    <property type="evidence" value="ECO:0007669"/>
    <property type="project" value="UniProtKB-KW"/>
</dbReference>
<dbReference type="GO" id="GO:0008448">
    <property type="term" value="F:N-acetylglucosamine-6-phosphate deacetylase activity"/>
    <property type="evidence" value="ECO:0007669"/>
    <property type="project" value="InterPro"/>
</dbReference>
<reference evidence="4" key="1">
    <citation type="submission" date="2020-05" db="EMBL/GenBank/DDBJ databases">
        <authorList>
            <person name="Chiriac C."/>
            <person name="Salcher M."/>
            <person name="Ghai R."/>
            <person name="Kavagutti S V."/>
        </authorList>
    </citation>
    <scope>NUCLEOTIDE SEQUENCE</scope>
</reference>
<dbReference type="InterPro" id="IPR003764">
    <property type="entry name" value="GlcNAc_6-P_deAcase"/>
</dbReference>
<evidence type="ECO:0000256" key="2">
    <source>
        <dbReference type="ARBA" id="ARBA00022801"/>
    </source>
</evidence>
<proteinExistence type="predicted"/>
<evidence type="ECO:0000313" key="4">
    <source>
        <dbReference type="EMBL" id="CAB4571488.1"/>
    </source>
</evidence>
<dbReference type="EMBL" id="CAEZTN010000018">
    <property type="protein sequence ID" value="CAB4571488.1"/>
    <property type="molecule type" value="Genomic_DNA"/>
</dbReference>